<evidence type="ECO:0000313" key="3">
    <source>
        <dbReference type="Proteomes" id="UP000256838"/>
    </source>
</evidence>
<dbReference type="PROSITE" id="PS51184">
    <property type="entry name" value="JMJC"/>
    <property type="match status" value="1"/>
</dbReference>
<dbReference type="PANTHER" id="PTHR12461">
    <property type="entry name" value="HYPOXIA-INDUCIBLE FACTOR 1 ALPHA INHIBITOR-RELATED"/>
    <property type="match status" value="1"/>
</dbReference>
<dbReference type="PANTHER" id="PTHR12461:SF105">
    <property type="entry name" value="HYPOXIA-INDUCIBLE FACTOR 1-ALPHA INHIBITOR"/>
    <property type="match status" value="1"/>
</dbReference>
<comment type="caution">
    <text evidence="2">The sequence shown here is derived from an EMBL/GenBank/DDBJ whole genome shotgun (WGS) entry which is preliminary data.</text>
</comment>
<feature type="domain" description="JmjC" evidence="1">
    <location>
        <begin position="285"/>
        <end position="432"/>
    </location>
</feature>
<reference evidence="2 3" key="1">
    <citation type="submission" date="2018-08" db="EMBL/GenBank/DDBJ databases">
        <title>Paraburkholderia sp. DHOM06 isolated from forest soil.</title>
        <authorList>
            <person name="Gao Z.-H."/>
            <person name="Qiu L.-H."/>
        </authorList>
    </citation>
    <scope>NUCLEOTIDE SEQUENCE [LARGE SCALE GENOMIC DNA]</scope>
    <source>
        <strain evidence="2 3">DHOM06</strain>
    </source>
</reference>
<dbReference type="OrthoDB" id="479699at2"/>
<evidence type="ECO:0000259" key="1">
    <source>
        <dbReference type="PROSITE" id="PS51184"/>
    </source>
</evidence>
<dbReference type="AlphaFoldDB" id="A0A3D8JUM7"/>
<dbReference type="InterPro" id="IPR041667">
    <property type="entry name" value="Cupin_8"/>
</dbReference>
<name>A0A3D8JUM7_9BURK</name>
<dbReference type="Gene3D" id="2.60.120.10">
    <property type="entry name" value="Jelly Rolls"/>
    <property type="match status" value="1"/>
</dbReference>
<dbReference type="Proteomes" id="UP000256838">
    <property type="component" value="Unassembled WGS sequence"/>
</dbReference>
<organism evidence="2 3">
    <name type="scientific">Trinickia dinghuensis</name>
    <dbReference type="NCBI Taxonomy" id="2291023"/>
    <lineage>
        <taxon>Bacteria</taxon>
        <taxon>Pseudomonadati</taxon>
        <taxon>Pseudomonadota</taxon>
        <taxon>Betaproteobacteria</taxon>
        <taxon>Burkholderiales</taxon>
        <taxon>Burkholderiaceae</taxon>
        <taxon>Trinickia</taxon>
    </lineage>
</organism>
<gene>
    <name evidence="2" type="ORF">DWV00_22355</name>
</gene>
<sequence>MRTRGRRVPLPPRDRRTADRCRPADGLLAQAMNGDIQVGGHRLPPPPKRNTAAPMYEALQERLLARLTEHYRPLSREVTIDLTVDDWLPASGLFTLGPTLTFTPRRTPSLGSASDARIALSADLLTAMLDDPSGFDARNARAQALGGIRISGSPAVAGYWLQLLKRPSVRTRRTLARAIVRAPAALARIAEVDAIQCSQDDPAHARMVLTRLGNALRHCEPIVLRGLIRWPEIGWTLEHWRRREGATRLRRDPASGAWQSVGAFLADVGGAQGSTAPYSDGCGIPAHWESRFVLPLPIPHAFGPGQLWAGRARDSAPVTRLHCDAASSFLAQLCGRKRIRVYAPAQQDALYALDAFNMYRPCRVEGDTPDLARFPRFAQARGADVTIGPGDLLVLPAGWFHAVWALDDVLSISRSAYDSAVVRACRMALRKR</sequence>
<evidence type="ECO:0000313" key="2">
    <source>
        <dbReference type="EMBL" id="RDU96789.1"/>
    </source>
</evidence>
<keyword evidence="3" id="KW-1185">Reference proteome</keyword>
<dbReference type="InterPro" id="IPR003347">
    <property type="entry name" value="JmjC_dom"/>
</dbReference>
<dbReference type="Pfam" id="PF13621">
    <property type="entry name" value="Cupin_8"/>
    <property type="match status" value="1"/>
</dbReference>
<dbReference type="InterPro" id="IPR014710">
    <property type="entry name" value="RmlC-like_jellyroll"/>
</dbReference>
<protein>
    <recommendedName>
        <fullName evidence="1">JmjC domain-containing protein</fullName>
    </recommendedName>
</protein>
<proteinExistence type="predicted"/>
<dbReference type="EMBL" id="QRGA01000013">
    <property type="protein sequence ID" value="RDU96789.1"/>
    <property type="molecule type" value="Genomic_DNA"/>
</dbReference>
<dbReference type="SUPFAM" id="SSF51197">
    <property type="entry name" value="Clavaminate synthase-like"/>
    <property type="match status" value="1"/>
</dbReference>
<accession>A0A3D8JUM7</accession>